<sequence>MVIGSNVRTVQRVSSYCLKKSLEVFPYYGIPNNEEVTLFAPHVFVLCLPILGDFRIFQPYILWSEQPTDEDLSLVTTPTELYTRLQEFLSYY</sequence>
<proteinExistence type="predicted"/>
<gene>
    <name evidence="1" type="ORF">PCC6912_02650</name>
</gene>
<dbReference type="OrthoDB" id="428138at2"/>
<evidence type="ECO:0000313" key="2">
    <source>
        <dbReference type="Proteomes" id="UP000268857"/>
    </source>
</evidence>
<dbReference type="EMBL" id="RSCJ01000001">
    <property type="protein sequence ID" value="RUR86822.1"/>
    <property type="molecule type" value="Genomic_DNA"/>
</dbReference>
<organism evidence="1 2">
    <name type="scientific">Chlorogloeopsis fritschii PCC 6912</name>
    <dbReference type="NCBI Taxonomy" id="211165"/>
    <lineage>
        <taxon>Bacteria</taxon>
        <taxon>Bacillati</taxon>
        <taxon>Cyanobacteriota</taxon>
        <taxon>Cyanophyceae</taxon>
        <taxon>Nostocales</taxon>
        <taxon>Chlorogloeopsidaceae</taxon>
        <taxon>Chlorogloeopsis</taxon>
    </lineage>
</organism>
<evidence type="ECO:0000313" key="1">
    <source>
        <dbReference type="EMBL" id="RUR86822.1"/>
    </source>
</evidence>
<dbReference type="Proteomes" id="UP000268857">
    <property type="component" value="Unassembled WGS sequence"/>
</dbReference>
<accession>A0A3S0ZYL6</accession>
<dbReference type="AlphaFoldDB" id="A0A3S0ZYL6"/>
<comment type="caution">
    <text evidence="1">The sequence shown here is derived from an EMBL/GenBank/DDBJ whole genome shotgun (WGS) entry which is preliminary data.</text>
</comment>
<keyword evidence="2" id="KW-1185">Reference proteome</keyword>
<protein>
    <submittedName>
        <fullName evidence="1">Uncharacterized protein</fullName>
    </submittedName>
</protein>
<reference evidence="1 2" key="1">
    <citation type="journal article" date="2019" name="Genome Biol. Evol.">
        <title>Day and night: Metabolic profiles and evolutionary relationships of six axenic non-marine cyanobacteria.</title>
        <authorList>
            <person name="Will S.E."/>
            <person name="Henke P."/>
            <person name="Boedeker C."/>
            <person name="Huang S."/>
            <person name="Brinkmann H."/>
            <person name="Rohde M."/>
            <person name="Jarek M."/>
            <person name="Friedl T."/>
            <person name="Seufert S."/>
            <person name="Schumacher M."/>
            <person name="Overmann J."/>
            <person name="Neumann-Schaal M."/>
            <person name="Petersen J."/>
        </authorList>
    </citation>
    <scope>NUCLEOTIDE SEQUENCE [LARGE SCALE GENOMIC DNA]</scope>
    <source>
        <strain evidence="1 2">PCC 6912</strain>
    </source>
</reference>
<name>A0A3S0ZYL6_CHLFR</name>